<dbReference type="Proteomes" id="UP000072989">
    <property type="component" value="Unassembled WGS sequence"/>
</dbReference>
<dbReference type="InterPro" id="IPR027410">
    <property type="entry name" value="TCP-1-like_intermed_sf"/>
</dbReference>
<protein>
    <submittedName>
        <fullName evidence="3">Heat shock protein 60 family chaperone GroEL</fullName>
    </submittedName>
</protein>
<sequence length="48" mass="5374">MEKVGKDGVITIEESRGMETELEVVEGMQFDRGYLSQYMVTDSEKNGG</sequence>
<evidence type="ECO:0000313" key="3">
    <source>
        <dbReference type="EMBL" id="KXU11789.1"/>
    </source>
</evidence>
<evidence type="ECO:0000256" key="2">
    <source>
        <dbReference type="ARBA" id="ARBA00023186"/>
    </source>
</evidence>
<name>A0A139RAJ9_STROR</name>
<dbReference type="EMBL" id="LQZE01000490">
    <property type="protein sequence ID" value="KXU11789.1"/>
    <property type="molecule type" value="Genomic_DNA"/>
</dbReference>
<proteinExistence type="inferred from homology"/>
<gene>
    <name evidence="3" type="ORF">SORDD17_01874</name>
</gene>
<dbReference type="AlphaFoldDB" id="A0A139RAJ9"/>
<keyword evidence="3" id="KW-0346">Stress response</keyword>
<dbReference type="SUPFAM" id="SSF54849">
    <property type="entry name" value="GroEL-intermediate domain like"/>
    <property type="match status" value="1"/>
</dbReference>
<dbReference type="PANTHER" id="PTHR45633">
    <property type="entry name" value="60 KDA HEAT SHOCK PROTEIN, MITOCHONDRIAL"/>
    <property type="match status" value="1"/>
</dbReference>
<comment type="caution">
    <text evidence="3">The sequence shown here is derived from an EMBL/GenBank/DDBJ whole genome shotgun (WGS) entry which is preliminary data.</text>
</comment>
<dbReference type="GO" id="GO:0042026">
    <property type="term" value="P:protein refolding"/>
    <property type="evidence" value="ECO:0007669"/>
    <property type="project" value="InterPro"/>
</dbReference>
<reference evidence="3 4" key="1">
    <citation type="submission" date="2016-01" db="EMBL/GenBank/DDBJ databases">
        <title>Highly variable Streptococcus oralis are common among viridans streptococci isolated from primates.</title>
        <authorList>
            <person name="Denapaite D."/>
            <person name="Rieger M."/>
            <person name="Koendgen S."/>
            <person name="Brueckner R."/>
            <person name="Ochigava I."/>
            <person name="Kappeler P."/>
            <person name="Maetz-Rensing K."/>
            <person name="Leendertz F."/>
            <person name="Hakenbeck R."/>
        </authorList>
    </citation>
    <scope>NUCLEOTIDE SEQUENCE [LARGE SCALE GENOMIC DNA]</scope>
    <source>
        <strain evidence="3 4">DD17</strain>
    </source>
</reference>
<comment type="similarity">
    <text evidence="1">Belongs to the chaperonin (HSP60) family.</text>
</comment>
<dbReference type="GO" id="GO:0140662">
    <property type="term" value="F:ATP-dependent protein folding chaperone"/>
    <property type="evidence" value="ECO:0007669"/>
    <property type="project" value="InterPro"/>
</dbReference>
<dbReference type="PATRIC" id="fig|1303.87.peg.2310"/>
<organism evidence="3 4">
    <name type="scientific">Streptococcus oralis</name>
    <dbReference type="NCBI Taxonomy" id="1303"/>
    <lineage>
        <taxon>Bacteria</taxon>
        <taxon>Bacillati</taxon>
        <taxon>Bacillota</taxon>
        <taxon>Bacilli</taxon>
        <taxon>Lactobacillales</taxon>
        <taxon>Streptococcaceae</taxon>
        <taxon>Streptococcus</taxon>
    </lineage>
</organism>
<dbReference type="InterPro" id="IPR001844">
    <property type="entry name" value="Cpn60/GroEL"/>
</dbReference>
<dbReference type="Gene3D" id="3.30.260.10">
    <property type="entry name" value="TCP-1-like chaperonin intermediate domain"/>
    <property type="match status" value="1"/>
</dbReference>
<keyword evidence="2" id="KW-0143">Chaperone</keyword>
<accession>A0A139RAJ9</accession>
<evidence type="ECO:0000313" key="4">
    <source>
        <dbReference type="Proteomes" id="UP000072989"/>
    </source>
</evidence>
<dbReference type="Gene3D" id="3.50.7.10">
    <property type="entry name" value="GroEL"/>
    <property type="match status" value="1"/>
</dbReference>
<dbReference type="InterPro" id="IPR027409">
    <property type="entry name" value="GroEL-like_apical_dom_sf"/>
</dbReference>
<evidence type="ECO:0000256" key="1">
    <source>
        <dbReference type="ARBA" id="ARBA00006607"/>
    </source>
</evidence>